<dbReference type="Pfam" id="PF22682">
    <property type="entry name" value="Ribosomal_uL24m-like"/>
    <property type="match status" value="1"/>
</dbReference>
<protein>
    <recommendedName>
        <fullName evidence="6">KOW domain-containing protein</fullName>
    </recommendedName>
</protein>
<dbReference type="Proteomes" id="UP000398389">
    <property type="component" value="Unassembled WGS sequence"/>
</dbReference>
<keyword evidence="5" id="KW-1185">Reference proteome</keyword>
<dbReference type="CDD" id="cd06089">
    <property type="entry name" value="KOW_RPL26"/>
    <property type="match status" value="1"/>
</dbReference>
<dbReference type="GO" id="GO:1990904">
    <property type="term" value="C:ribonucleoprotein complex"/>
    <property type="evidence" value="ECO:0007669"/>
    <property type="project" value="UniProtKB-KW"/>
</dbReference>
<dbReference type="RefSeq" id="XP_031851003.1">
    <property type="nucleotide sequence ID" value="XM_031995112.1"/>
</dbReference>
<reference evidence="4 5" key="1">
    <citation type="submission" date="2019-09" db="EMBL/GenBank/DDBJ databases">
        <authorList>
            <person name="Brejova B."/>
        </authorList>
    </citation>
    <scope>NUCLEOTIDE SEQUENCE [LARGE SCALE GENOMIC DNA]</scope>
</reference>
<dbReference type="GO" id="GO:0003723">
    <property type="term" value="F:RNA binding"/>
    <property type="evidence" value="ECO:0007669"/>
    <property type="project" value="InterPro"/>
</dbReference>
<organism evidence="4 5">
    <name type="scientific">Magnusiomyces paraingens</name>
    <dbReference type="NCBI Taxonomy" id="2606893"/>
    <lineage>
        <taxon>Eukaryota</taxon>
        <taxon>Fungi</taxon>
        <taxon>Dikarya</taxon>
        <taxon>Ascomycota</taxon>
        <taxon>Saccharomycotina</taxon>
        <taxon>Dipodascomycetes</taxon>
        <taxon>Dipodascales</taxon>
        <taxon>Dipodascaceae</taxon>
        <taxon>Magnusiomyces</taxon>
    </lineage>
</organism>
<keyword evidence="3" id="KW-0687">Ribonucleoprotein</keyword>
<comment type="similarity">
    <text evidence="1">Belongs to the universal ribosomal protein uL24 family.</text>
</comment>
<dbReference type="InterPro" id="IPR041988">
    <property type="entry name" value="Ribosomal_uL24_KOW"/>
</dbReference>
<evidence type="ECO:0008006" key="6">
    <source>
        <dbReference type="Google" id="ProtNLM"/>
    </source>
</evidence>
<dbReference type="InterPro" id="IPR008991">
    <property type="entry name" value="Translation_prot_SH3-like_sf"/>
</dbReference>
<proteinExistence type="inferred from homology"/>
<dbReference type="Gene3D" id="2.30.30.30">
    <property type="match status" value="1"/>
</dbReference>
<dbReference type="GO" id="GO:0005840">
    <property type="term" value="C:ribosome"/>
    <property type="evidence" value="ECO:0007669"/>
    <property type="project" value="UniProtKB-KW"/>
</dbReference>
<gene>
    <name evidence="4" type="ORF">SAPINGB_P000388</name>
</gene>
<evidence type="ECO:0000313" key="4">
    <source>
        <dbReference type="EMBL" id="VVT44354.1"/>
    </source>
</evidence>
<dbReference type="AlphaFoldDB" id="A0A5E8AYT4"/>
<evidence type="ECO:0000256" key="1">
    <source>
        <dbReference type="ARBA" id="ARBA00010618"/>
    </source>
</evidence>
<name>A0A5E8AYT4_9ASCO</name>
<evidence type="ECO:0000256" key="2">
    <source>
        <dbReference type="ARBA" id="ARBA00022980"/>
    </source>
</evidence>
<dbReference type="GeneID" id="43579212"/>
<keyword evidence="2" id="KW-0689">Ribosomal protein</keyword>
<accession>A0A5E8AYT4</accession>
<dbReference type="EMBL" id="CABVLU010000001">
    <property type="protein sequence ID" value="VVT44354.1"/>
    <property type="molecule type" value="Genomic_DNA"/>
</dbReference>
<evidence type="ECO:0000256" key="3">
    <source>
        <dbReference type="ARBA" id="ARBA00023274"/>
    </source>
</evidence>
<sequence>MAARRELRKTSRYTRAMQSANAQQELYMNTRFKKAYPEFIRHQMFPHDTYIPEKERLQADEWPLMLGDRVQVVKPNKGFSDDRGKVGKIVHIDTRANMVFVDGLGGTKRLVVPPQSFSEGQTRPVVDVPQGMPIKNVRLVVTVPAEEDGQPDKDVAVHSLFIDKENKYYDPDYNQFLSTRVLEHDREVEIPWPRPAKLLEPTTDTELTTAAGVASERTFYAKSLVEPPVPVAALPQIRNIHSKFKRHKLITPQDILRFTTPVMPTPPAKKAYLAKAEERFGSDKSKVRPKHLDDSEFAEIEDFIGKEIEKGLERRLTEETQAYAQYQ</sequence>
<dbReference type="InterPro" id="IPR014722">
    <property type="entry name" value="Rib_uL2_dom2"/>
</dbReference>
<dbReference type="OrthoDB" id="359154at2759"/>
<evidence type="ECO:0000313" key="5">
    <source>
        <dbReference type="Proteomes" id="UP000398389"/>
    </source>
</evidence>
<dbReference type="SUPFAM" id="SSF50104">
    <property type="entry name" value="Translation proteins SH3-like domain"/>
    <property type="match status" value="1"/>
</dbReference>